<dbReference type="PROSITE" id="PS51857">
    <property type="entry name" value="CSD_2"/>
    <property type="match status" value="1"/>
</dbReference>
<evidence type="ECO:0000259" key="3">
    <source>
        <dbReference type="PROSITE" id="PS51857"/>
    </source>
</evidence>
<feature type="transmembrane region" description="Helical" evidence="2">
    <location>
        <begin position="107"/>
        <end position="126"/>
    </location>
</feature>
<dbReference type="SMART" id="SM00357">
    <property type="entry name" value="CSP"/>
    <property type="match status" value="1"/>
</dbReference>
<keyword evidence="1" id="KW-0597">Phosphoprotein</keyword>
<dbReference type="RefSeq" id="WP_327598377.1">
    <property type="nucleotide sequence ID" value="NZ_JAYXHS010000001.1"/>
</dbReference>
<dbReference type="InterPro" id="IPR011129">
    <property type="entry name" value="CSD"/>
</dbReference>
<keyword evidence="5" id="KW-1185">Reference proteome</keyword>
<dbReference type="Pfam" id="PF00313">
    <property type="entry name" value="CSD"/>
    <property type="match status" value="1"/>
</dbReference>
<evidence type="ECO:0000256" key="2">
    <source>
        <dbReference type="SAM" id="Phobius"/>
    </source>
</evidence>
<dbReference type="InterPro" id="IPR010718">
    <property type="entry name" value="DUF1294"/>
</dbReference>
<proteinExistence type="predicted"/>
<dbReference type="Proteomes" id="UP001331561">
    <property type="component" value="Unassembled WGS sequence"/>
</dbReference>
<evidence type="ECO:0000313" key="5">
    <source>
        <dbReference type="Proteomes" id="UP001331561"/>
    </source>
</evidence>
<reference evidence="4 5" key="1">
    <citation type="submission" date="2024-01" db="EMBL/GenBank/DDBJ databases">
        <title>Uliginosibacterium soil sp. nov.</title>
        <authorList>
            <person name="Lv Y."/>
        </authorList>
    </citation>
    <scope>NUCLEOTIDE SEQUENCE [LARGE SCALE GENOMIC DNA]</scope>
    <source>
        <strain evidence="4 5">H3</strain>
    </source>
</reference>
<name>A0ABU6K178_9RHOO</name>
<feature type="transmembrane region" description="Helical" evidence="2">
    <location>
        <begin position="84"/>
        <end position="101"/>
    </location>
</feature>
<keyword evidence="2" id="KW-0812">Transmembrane</keyword>
<gene>
    <name evidence="4" type="ORF">VVD49_06780</name>
</gene>
<dbReference type="SUPFAM" id="SSF50249">
    <property type="entry name" value="Nucleic acid-binding proteins"/>
    <property type="match status" value="1"/>
</dbReference>
<evidence type="ECO:0000256" key="1">
    <source>
        <dbReference type="ARBA" id="ARBA00022553"/>
    </source>
</evidence>
<dbReference type="EMBL" id="JAYXHS010000001">
    <property type="protein sequence ID" value="MEC5385422.1"/>
    <property type="molecule type" value="Genomic_DNA"/>
</dbReference>
<sequence>MRAQGTISGWNDNRGFGFIVPDTGGDKLFVHYSAFYKADRRPADGARVTYEVAAEQKKRRLHASKVMFAAESYAQEGGTRSGNLLSWLPMFFLTMLAGVTAKGHLPVMVLAIYLFESVLSFATYAFDKHAARTGKRRTPEMTLHFFDLLGGWPGGLLAQKWLRHKTSKQSFQTAFWVTVVLNCIVLGWFFTAHGTAFLKQWL</sequence>
<dbReference type="Pfam" id="PF06961">
    <property type="entry name" value="DUF1294"/>
    <property type="match status" value="1"/>
</dbReference>
<accession>A0ABU6K178</accession>
<keyword evidence="2" id="KW-1133">Transmembrane helix</keyword>
<feature type="transmembrane region" description="Helical" evidence="2">
    <location>
        <begin position="173"/>
        <end position="192"/>
    </location>
</feature>
<dbReference type="InterPro" id="IPR012340">
    <property type="entry name" value="NA-bd_OB-fold"/>
</dbReference>
<comment type="caution">
    <text evidence="4">The sequence shown here is derived from an EMBL/GenBank/DDBJ whole genome shotgun (WGS) entry which is preliminary data.</text>
</comment>
<organism evidence="4 5">
    <name type="scientific">Uliginosibacterium silvisoli</name>
    <dbReference type="NCBI Taxonomy" id="3114758"/>
    <lineage>
        <taxon>Bacteria</taxon>
        <taxon>Pseudomonadati</taxon>
        <taxon>Pseudomonadota</taxon>
        <taxon>Betaproteobacteria</taxon>
        <taxon>Rhodocyclales</taxon>
        <taxon>Zoogloeaceae</taxon>
        <taxon>Uliginosibacterium</taxon>
    </lineage>
</organism>
<dbReference type="CDD" id="cd04458">
    <property type="entry name" value="CSP_CDS"/>
    <property type="match status" value="1"/>
</dbReference>
<dbReference type="InterPro" id="IPR002059">
    <property type="entry name" value="CSP_DNA-bd"/>
</dbReference>
<keyword evidence="2" id="KW-0472">Membrane</keyword>
<dbReference type="PANTHER" id="PTHR12962:SF1">
    <property type="entry name" value="COLD SHOCK DOMAIN-CONTAINING PROTEIN CG9705"/>
    <property type="match status" value="1"/>
</dbReference>
<dbReference type="PANTHER" id="PTHR12962">
    <property type="entry name" value="CALCIUM-REGULATED HEAT STABLE PROTEIN CRHSP-24-RELATED"/>
    <property type="match status" value="1"/>
</dbReference>
<dbReference type="Gene3D" id="2.40.50.140">
    <property type="entry name" value="Nucleic acid-binding proteins"/>
    <property type="match status" value="1"/>
</dbReference>
<dbReference type="InterPro" id="IPR052069">
    <property type="entry name" value="Ca-reg_mRNA-binding_domain"/>
</dbReference>
<feature type="domain" description="CSD" evidence="3">
    <location>
        <begin position="2"/>
        <end position="68"/>
    </location>
</feature>
<protein>
    <submittedName>
        <fullName evidence="4">DUF1294 domain-containing protein</fullName>
    </submittedName>
</protein>
<evidence type="ECO:0000313" key="4">
    <source>
        <dbReference type="EMBL" id="MEC5385422.1"/>
    </source>
</evidence>